<comment type="caution">
    <text evidence="6">The sequence shown here is derived from an EMBL/GenBank/DDBJ whole genome shotgun (WGS) entry which is preliminary data.</text>
</comment>
<dbReference type="Proteomes" id="UP001233172">
    <property type="component" value="Unassembled WGS sequence"/>
</dbReference>
<evidence type="ECO:0000256" key="5">
    <source>
        <dbReference type="SAM" id="Phobius"/>
    </source>
</evidence>
<dbReference type="GO" id="GO:0030199">
    <property type="term" value="P:collagen fibril organization"/>
    <property type="evidence" value="ECO:0007669"/>
    <property type="project" value="TreeGrafter"/>
</dbReference>
<dbReference type="Pfam" id="PF14704">
    <property type="entry name" value="DERM"/>
    <property type="match status" value="1"/>
</dbReference>
<evidence type="ECO:0000256" key="2">
    <source>
        <dbReference type="ARBA" id="ARBA00008712"/>
    </source>
</evidence>
<protein>
    <submittedName>
        <fullName evidence="6">Dermatopontin</fullName>
    </submittedName>
</protein>
<evidence type="ECO:0000256" key="4">
    <source>
        <dbReference type="ARBA" id="ARBA00023157"/>
    </source>
</evidence>
<keyword evidence="5" id="KW-0812">Transmembrane</keyword>
<gene>
    <name evidence="6" type="ORF">Bpfe_023867</name>
</gene>
<comment type="similarity">
    <text evidence="2">Belongs to the dermatopontin family.</text>
</comment>
<dbReference type="InterPro" id="IPR026645">
    <property type="entry name" value="Dermatopontin"/>
</dbReference>
<sequence length="202" mass="23405">MKVNENDSLIAFINVVPGKLNFLRKLFLKATKMSSYLIGLIAMTAVVGCLAQSPWVNEYDGTMTFNCPDKQILMYLSSIHDNAREDRIWEMYCRTAKFKDYCIQSDYVNDFDATFNYTCPGNKVLTGISSYHENTREDRRFRFVCCRASDKLVRDCRSTDFVNDFDQKLTLFVPEGQAIKSIYSVNDESKSDRQFKFVLCKL</sequence>
<dbReference type="PANTHER" id="PTHR15040:SF1">
    <property type="entry name" value="DERMATOPONTIN-LIKE ISOFORM X1"/>
    <property type="match status" value="1"/>
</dbReference>
<evidence type="ECO:0000256" key="3">
    <source>
        <dbReference type="ARBA" id="ARBA00022525"/>
    </source>
</evidence>
<dbReference type="GO" id="GO:0031012">
    <property type="term" value="C:extracellular matrix"/>
    <property type="evidence" value="ECO:0007669"/>
    <property type="project" value="TreeGrafter"/>
</dbReference>
<dbReference type="AlphaFoldDB" id="A0AAD8B2B3"/>
<reference evidence="6" key="2">
    <citation type="submission" date="2023-04" db="EMBL/GenBank/DDBJ databases">
        <authorList>
            <person name="Bu L."/>
            <person name="Lu L."/>
            <person name="Laidemitt M.R."/>
            <person name="Zhang S.M."/>
            <person name="Mutuku M."/>
            <person name="Mkoji G."/>
            <person name="Steinauer M."/>
            <person name="Loker E.S."/>
        </authorList>
    </citation>
    <scope>NUCLEOTIDE SEQUENCE</scope>
    <source>
        <strain evidence="6">KasaAsao</strain>
        <tissue evidence="6">Whole Snail</tissue>
    </source>
</reference>
<organism evidence="6 7">
    <name type="scientific">Biomphalaria pfeifferi</name>
    <name type="common">Bloodfluke planorb</name>
    <name type="synonym">Freshwater snail</name>
    <dbReference type="NCBI Taxonomy" id="112525"/>
    <lineage>
        <taxon>Eukaryota</taxon>
        <taxon>Metazoa</taxon>
        <taxon>Spiralia</taxon>
        <taxon>Lophotrochozoa</taxon>
        <taxon>Mollusca</taxon>
        <taxon>Gastropoda</taxon>
        <taxon>Heterobranchia</taxon>
        <taxon>Euthyneura</taxon>
        <taxon>Panpulmonata</taxon>
        <taxon>Hygrophila</taxon>
        <taxon>Lymnaeoidea</taxon>
        <taxon>Planorbidae</taxon>
        <taxon>Biomphalaria</taxon>
    </lineage>
</organism>
<dbReference type="EMBL" id="JASAOG010000161">
    <property type="protein sequence ID" value="KAK0046707.1"/>
    <property type="molecule type" value="Genomic_DNA"/>
</dbReference>
<dbReference type="PANTHER" id="PTHR15040">
    <property type="entry name" value="DERMATOPONTIN-RELATED"/>
    <property type="match status" value="1"/>
</dbReference>
<keyword evidence="7" id="KW-1185">Reference proteome</keyword>
<keyword evidence="5" id="KW-0472">Membrane</keyword>
<accession>A0AAD8B2B3</accession>
<keyword evidence="4" id="KW-1015">Disulfide bond</keyword>
<evidence type="ECO:0000256" key="1">
    <source>
        <dbReference type="ARBA" id="ARBA00004613"/>
    </source>
</evidence>
<keyword evidence="3" id="KW-0964">Secreted</keyword>
<dbReference type="GO" id="GO:0005615">
    <property type="term" value="C:extracellular space"/>
    <property type="evidence" value="ECO:0007669"/>
    <property type="project" value="TreeGrafter"/>
</dbReference>
<evidence type="ECO:0000313" key="7">
    <source>
        <dbReference type="Proteomes" id="UP001233172"/>
    </source>
</evidence>
<reference evidence="6" key="1">
    <citation type="journal article" date="2023" name="PLoS Negl. Trop. Dis.">
        <title>A genome sequence for Biomphalaria pfeifferi, the major vector snail for the human-infecting parasite Schistosoma mansoni.</title>
        <authorList>
            <person name="Bu L."/>
            <person name="Lu L."/>
            <person name="Laidemitt M.R."/>
            <person name="Zhang S.M."/>
            <person name="Mutuku M."/>
            <person name="Mkoji G."/>
            <person name="Steinauer M."/>
            <person name="Loker E.S."/>
        </authorList>
    </citation>
    <scope>NUCLEOTIDE SEQUENCE</scope>
    <source>
        <strain evidence="6">KasaAsao</strain>
    </source>
</reference>
<feature type="transmembrane region" description="Helical" evidence="5">
    <location>
        <begin position="34"/>
        <end position="55"/>
    </location>
</feature>
<evidence type="ECO:0000313" key="6">
    <source>
        <dbReference type="EMBL" id="KAK0046707.1"/>
    </source>
</evidence>
<proteinExistence type="inferred from homology"/>
<keyword evidence="5" id="KW-1133">Transmembrane helix</keyword>
<comment type="subcellular location">
    <subcellularLocation>
        <location evidence="1">Secreted</location>
    </subcellularLocation>
</comment>
<name>A0AAD8B2B3_BIOPF</name>